<gene>
    <name evidence="1" type="ORF">CELE_F20D12.12</name>
    <name evidence="1 3" type="ORF">F20D12.12</name>
</gene>
<dbReference type="Bgee" id="WBGene00249815">
    <property type="expression patterns" value="Expressed in pharyngeal muscle cell (C elegans) and 3 other cell types or tissues"/>
</dbReference>
<keyword evidence="2" id="KW-1185">Reference proteome</keyword>
<dbReference type="AlphaFoldDB" id="W6RQZ9"/>
<dbReference type="EMBL" id="BX284604">
    <property type="protein sequence ID" value="CDM63525.1"/>
    <property type="molecule type" value="Genomic_DNA"/>
</dbReference>
<evidence type="ECO:0000313" key="1">
    <source>
        <dbReference type="EMBL" id="CDM63525.1"/>
    </source>
</evidence>
<dbReference type="AGR" id="WB:WBGene00249815"/>
<dbReference type="GeneID" id="24104459"/>
<dbReference type="CTD" id="24104459"/>
<protein>
    <submittedName>
        <fullName evidence="1">Uncharacterized protein</fullName>
    </submittedName>
</protein>
<dbReference type="InParanoid" id="W6RQZ9"/>
<proteinExistence type="predicted"/>
<evidence type="ECO:0000313" key="3">
    <source>
        <dbReference type="WormBase" id="F20D12.12"/>
    </source>
</evidence>
<evidence type="ECO:0000313" key="2">
    <source>
        <dbReference type="Proteomes" id="UP000001940"/>
    </source>
</evidence>
<sequence length="25" mass="2711">MKQGCASPGHPHPPELLILQILPFS</sequence>
<dbReference type="WormBase" id="F20D12.12">
    <property type="protein sequence ID" value="CE49603"/>
    <property type="gene ID" value="WBGene00249815"/>
</dbReference>
<dbReference type="HOGENOM" id="CLU_3419581_0_0_1"/>
<dbReference type="RefSeq" id="NP_001294169.1">
    <property type="nucleotide sequence ID" value="NM_001307240.1"/>
</dbReference>
<dbReference type="KEGG" id="cel:CELE_F20D12.12"/>
<dbReference type="Proteomes" id="UP000001940">
    <property type="component" value="Chromosome IV"/>
</dbReference>
<accession>W6RQZ9</accession>
<name>W6RQZ9_CAEEL</name>
<organism evidence="1 2">
    <name type="scientific">Caenorhabditis elegans</name>
    <dbReference type="NCBI Taxonomy" id="6239"/>
    <lineage>
        <taxon>Eukaryota</taxon>
        <taxon>Metazoa</taxon>
        <taxon>Ecdysozoa</taxon>
        <taxon>Nematoda</taxon>
        <taxon>Chromadorea</taxon>
        <taxon>Rhabditida</taxon>
        <taxon>Rhabditina</taxon>
        <taxon>Rhabditomorpha</taxon>
        <taxon>Rhabditoidea</taxon>
        <taxon>Rhabditidae</taxon>
        <taxon>Peloderinae</taxon>
        <taxon>Caenorhabditis</taxon>
    </lineage>
</organism>
<reference evidence="1 2" key="1">
    <citation type="journal article" date="1998" name="Science">
        <title>Genome sequence of the nematode C. elegans: a platform for investigating biology.</title>
        <authorList>
            <consortium name="The C. elegans sequencing consortium"/>
            <person name="Sulson J.E."/>
            <person name="Waterston R."/>
        </authorList>
    </citation>
    <scope>NUCLEOTIDE SEQUENCE [LARGE SCALE GENOMIC DNA]</scope>
    <source>
        <strain evidence="1 2">Bristol N2</strain>
    </source>
</reference>